<protein>
    <submittedName>
        <fullName evidence="1">Hydrolase</fullName>
    </submittedName>
</protein>
<evidence type="ECO:0000313" key="1">
    <source>
        <dbReference type="EMBL" id="MBO4160226.1"/>
    </source>
</evidence>
<name>A0ABS3V3N2_9ACTN</name>
<evidence type="ECO:0000313" key="2">
    <source>
        <dbReference type="Proteomes" id="UP000671399"/>
    </source>
</evidence>
<gene>
    <name evidence="1" type="ORF">JQN83_05300</name>
</gene>
<proteinExistence type="predicted"/>
<organism evidence="1 2">
    <name type="scientific">Micromonospora antibiotica</name>
    <dbReference type="NCBI Taxonomy" id="2807623"/>
    <lineage>
        <taxon>Bacteria</taxon>
        <taxon>Bacillati</taxon>
        <taxon>Actinomycetota</taxon>
        <taxon>Actinomycetes</taxon>
        <taxon>Micromonosporales</taxon>
        <taxon>Micromonosporaceae</taxon>
        <taxon>Micromonospora</taxon>
    </lineage>
</organism>
<dbReference type="EMBL" id="JAGFWR010000002">
    <property type="protein sequence ID" value="MBO4160226.1"/>
    <property type="molecule type" value="Genomic_DNA"/>
</dbReference>
<dbReference type="PANTHER" id="PTHR40274">
    <property type="entry name" value="VIRGINIAMYCIN B LYASE"/>
    <property type="match status" value="1"/>
</dbReference>
<dbReference type="Gene3D" id="2.130.10.10">
    <property type="entry name" value="YVTN repeat-like/Quinoprotein amine dehydrogenase"/>
    <property type="match status" value="1"/>
</dbReference>
<keyword evidence="2" id="KW-1185">Reference proteome</keyword>
<accession>A0ABS3V3N2</accession>
<dbReference type="Proteomes" id="UP000671399">
    <property type="component" value="Unassembled WGS sequence"/>
</dbReference>
<dbReference type="InterPro" id="IPR015943">
    <property type="entry name" value="WD40/YVTN_repeat-like_dom_sf"/>
</dbReference>
<reference evidence="1 2" key="1">
    <citation type="submission" date="2021-03" db="EMBL/GenBank/DDBJ databases">
        <authorList>
            <person name="Lee D.-H."/>
        </authorList>
    </citation>
    <scope>NUCLEOTIDE SEQUENCE [LARGE SCALE GENOMIC DNA]</scope>
    <source>
        <strain evidence="1 2">MMS20-R2-23</strain>
    </source>
</reference>
<dbReference type="GO" id="GO:0016787">
    <property type="term" value="F:hydrolase activity"/>
    <property type="evidence" value="ECO:0007669"/>
    <property type="project" value="UniProtKB-KW"/>
</dbReference>
<dbReference type="InterPro" id="IPR051344">
    <property type="entry name" value="Vgb"/>
</dbReference>
<dbReference type="RefSeq" id="WP_208565923.1">
    <property type="nucleotide sequence ID" value="NZ_JAGFWR010000002.1"/>
</dbReference>
<dbReference type="SUPFAM" id="SSF63829">
    <property type="entry name" value="Calcium-dependent phosphotriesterase"/>
    <property type="match status" value="1"/>
</dbReference>
<dbReference type="Pfam" id="PF24684">
    <property type="entry name" value="Vgb_lyase"/>
    <property type="match status" value="1"/>
</dbReference>
<dbReference type="PANTHER" id="PTHR40274:SF3">
    <property type="entry name" value="VIRGINIAMYCIN B LYASE"/>
    <property type="match status" value="1"/>
</dbReference>
<comment type="caution">
    <text evidence="1">The sequence shown here is derived from an EMBL/GenBank/DDBJ whole genome shotgun (WGS) entry which is preliminary data.</text>
</comment>
<keyword evidence="1" id="KW-0378">Hydrolase</keyword>
<sequence length="308" mass="32070">MSPRETAPHREVVLPPGWAPYAVTGDTTGNLWMTLVTPPGLARFDPADTATGGGTTSAVRHERLPHSHGHPMQLTVTPDGALWCTSTDDRLTRRDLHGDHTVIDLAPGSAPYGIAAAPDGEVWFTAPGLNQIGRIVTASGDITMLDLPIPDARAAMLTVDDAGRPWVALNAAGALAYVHDGAVRTVELPGGRAPAAPVGIAACATGIWYADIAGGCVGRVDLSGSTEKISFADPACRPHAVAADTDGGCWVTLWGTAQLARITADGDVTLHQLPGREPHGLWVEDRLVWVAMESGSLVAVEKGASATR</sequence>